<protein>
    <submittedName>
        <fullName evidence="4">Enhanced serine sensitivity protein SseB</fullName>
    </submittedName>
</protein>
<evidence type="ECO:0000259" key="3">
    <source>
        <dbReference type="Pfam" id="PF14581"/>
    </source>
</evidence>
<name>A0ABY2XP65_9GAMM</name>
<feature type="region of interest" description="Disordered" evidence="1">
    <location>
        <begin position="254"/>
        <end position="281"/>
    </location>
</feature>
<sequence>MAEPLILQDATMPDSPLLDALKRAAGDPAARPEFYRQLLAAEVFVIGHTEPDDGGQAPAGTGQVSIAQWQNGDGEPVIPFFTDLEALQRAIDGDQNYLALPARSLFEITAGVGLVLNPRSDHGKEFYPEEIQSLLEHGTNSPPDIHHTEAGTGVLLGQPSEYPTVMVEALQRLLPDYPEVQAAWLCLMSEAGDSPRQSLLVGLGGTDLDDARRAVGSVIADTAPEGRAVDLIVISGDGEDHQLASYLRDETTPFYERRSPSTPTQDDGRPWWRRLLGGDRD</sequence>
<evidence type="ECO:0000313" key="4">
    <source>
        <dbReference type="EMBL" id="TMW14326.1"/>
    </source>
</evidence>
<dbReference type="Pfam" id="PF07179">
    <property type="entry name" value="SseB"/>
    <property type="match status" value="1"/>
</dbReference>
<dbReference type="InterPro" id="IPR027945">
    <property type="entry name" value="SseB_C"/>
</dbReference>
<evidence type="ECO:0000256" key="1">
    <source>
        <dbReference type="SAM" id="MobiDB-lite"/>
    </source>
</evidence>
<organism evidence="4 5">
    <name type="scientific">Alloalcanivorax gelatiniphagus</name>
    <dbReference type="NCBI Taxonomy" id="1194167"/>
    <lineage>
        <taxon>Bacteria</taxon>
        <taxon>Pseudomonadati</taxon>
        <taxon>Pseudomonadota</taxon>
        <taxon>Gammaproteobacteria</taxon>
        <taxon>Oceanospirillales</taxon>
        <taxon>Alcanivoracaceae</taxon>
        <taxon>Alloalcanivorax</taxon>
    </lineage>
</organism>
<gene>
    <name evidence="4" type="ORF">FGS76_03535</name>
</gene>
<evidence type="ECO:0000313" key="5">
    <source>
        <dbReference type="Proteomes" id="UP000739180"/>
    </source>
</evidence>
<keyword evidence="5" id="KW-1185">Reference proteome</keyword>
<accession>A0ABY2XP65</accession>
<dbReference type="InterPro" id="IPR009839">
    <property type="entry name" value="SseB_N"/>
</dbReference>
<dbReference type="EMBL" id="VCQT01000017">
    <property type="protein sequence ID" value="TMW14326.1"/>
    <property type="molecule type" value="Genomic_DNA"/>
</dbReference>
<dbReference type="Proteomes" id="UP000739180">
    <property type="component" value="Unassembled WGS sequence"/>
</dbReference>
<reference evidence="4 5" key="1">
    <citation type="submission" date="2019-05" db="EMBL/GenBank/DDBJ databases">
        <title>Genome of Alcanivorax gelatiniphagus, an oil degrading marine bacteria.</title>
        <authorList>
            <person name="Kwon K.K."/>
        </authorList>
    </citation>
    <scope>NUCLEOTIDE SEQUENCE [LARGE SCALE GENOMIC DNA]</scope>
    <source>
        <strain evidence="4 5">MEBiC 08158</strain>
    </source>
</reference>
<dbReference type="Pfam" id="PF14581">
    <property type="entry name" value="SseB_C"/>
    <property type="match status" value="1"/>
</dbReference>
<feature type="compositionally biased region" description="Basic and acidic residues" evidence="1">
    <location>
        <begin position="266"/>
        <end position="281"/>
    </location>
</feature>
<proteinExistence type="predicted"/>
<comment type="caution">
    <text evidence="4">The sequence shown here is derived from an EMBL/GenBank/DDBJ whole genome shotgun (WGS) entry which is preliminary data.</text>
</comment>
<evidence type="ECO:0000259" key="2">
    <source>
        <dbReference type="Pfam" id="PF07179"/>
    </source>
</evidence>
<feature type="domain" description="SseB protein N-terminal" evidence="2">
    <location>
        <begin position="19"/>
        <end position="132"/>
    </location>
</feature>
<feature type="domain" description="SseB protein C-terminal" evidence="3">
    <location>
        <begin position="149"/>
        <end position="257"/>
    </location>
</feature>